<dbReference type="STRING" id="6669.E9GGX2"/>
<dbReference type="InParanoid" id="E9GGX2"/>
<keyword evidence="6" id="KW-1185">Reference proteome</keyword>
<accession>E9GGX2</accession>
<dbReference type="Proteomes" id="UP000000305">
    <property type="component" value="Unassembled WGS sequence"/>
</dbReference>
<feature type="compositionally biased region" description="Low complexity" evidence="2">
    <location>
        <begin position="840"/>
        <end position="849"/>
    </location>
</feature>
<dbReference type="InterPro" id="IPR035537">
    <property type="entry name" value="DLG5_SH3"/>
</dbReference>
<feature type="coiled-coil region" evidence="1">
    <location>
        <begin position="363"/>
        <end position="460"/>
    </location>
</feature>
<dbReference type="CDD" id="cd11860">
    <property type="entry name" value="SH3_DLG5"/>
    <property type="match status" value="1"/>
</dbReference>
<dbReference type="Gene3D" id="2.30.42.10">
    <property type="match status" value="4"/>
</dbReference>
<feature type="coiled-coil region" evidence="1">
    <location>
        <begin position="142"/>
        <end position="169"/>
    </location>
</feature>
<feature type="domain" description="PDZ" evidence="4">
    <location>
        <begin position="650"/>
        <end position="739"/>
    </location>
</feature>
<gene>
    <name evidence="5" type="ORF">DAPPUDRAFT_242543</name>
</gene>
<dbReference type="FunCoup" id="E9GGX2">
    <property type="interactions" value="561"/>
</dbReference>
<dbReference type="eggNOG" id="KOG0708">
    <property type="taxonomic scope" value="Eukaryota"/>
</dbReference>
<protein>
    <submittedName>
        <fullName evidence="5">Uncharacterized protein</fullName>
    </submittedName>
</protein>
<dbReference type="InterPro" id="IPR008145">
    <property type="entry name" value="GK/Ca_channel_bsu"/>
</dbReference>
<dbReference type="SUPFAM" id="SSF52540">
    <property type="entry name" value="P-loop containing nucleoside triphosphate hydrolases"/>
    <property type="match status" value="1"/>
</dbReference>
<dbReference type="EMBL" id="GL732544">
    <property type="protein sequence ID" value="EFX81288.1"/>
    <property type="molecule type" value="Genomic_DNA"/>
</dbReference>
<dbReference type="InterPro" id="IPR008144">
    <property type="entry name" value="Guanylate_kin-like_dom"/>
</dbReference>
<feature type="compositionally biased region" description="Acidic residues" evidence="2">
    <location>
        <begin position="1074"/>
        <end position="1083"/>
    </location>
</feature>
<feature type="compositionally biased region" description="Basic residues" evidence="2">
    <location>
        <begin position="872"/>
        <end position="883"/>
    </location>
</feature>
<feature type="coiled-coil region" evidence="1">
    <location>
        <begin position="514"/>
        <end position="625"/>
    </location>
</feature>
<dbReference type="SMART" id="SM00072">
    <property type="entry name" value="GuKc"/>
    <property type="match status" value="1"/>
</dbReference>
<evidence type="ECO:0000313" key="6">
    <source>
        <dbReference type="Proteomes" id="UP000000305"/>
    </source>
</evidence>
<dbReference type="OMA" id="QEHYMAD"/>
<evidence type="ECO:0000256" key="1">
    <source>
        <dbReference type="SAM" id="Coils"/>
    </source>
</evidence>
<dbReference type="Pfam" id="PF00595">
    <property type="entry name" value="PDZ"/>
    <property type="match status" value="4"/>
</dbReference>
<feature type="compositionally biased region" description="Low complexity" evidence="2">
    <location>
        <begin position="884"/>
        <end position="898"/>
    </location>
</feature>
<dbReference type="Gene3D" id="2.30.30.40">
    <property type="entry name" value="SH3 Domains"/>
    <property type="match status" value="1"/>
</dbReference>
<keyword evidence="1" id="KW-0175">Coiled coil</keyword>
<feature type="compositionally biased region" description="Polar residues" evidence="2">
    <location>
        <begin position="1523"/>
        <end position="1533"/>
    </location>
</feature>
<dbReference type="PROSITE" id="PS50106">
    <property type="entry name" value="PDZ"/>
    <property type="match status" value="4"/>
</dbReference>
<dbReference type="PANTHER" id="PTHR46360">
    <property type="entry name" value="DISKS LARGE HOMOLOG 5"/>
    <property type="match status" value="1"/>
</dbReference>
<feature type="compositionally biased region" description="Low complexity" evidence="2">
    <location>
        <begin position="938"/>
        <end position="950"/>
    </location>
</feature>
<dbReference type="SUPFAM" id="SSF50044">
    <property type="entry name" value="SH3-domain"/>
    <property type="match status" value="1"/>
</dbReference>
<dbReference type="GO" id="GO:0035331">
    <property type="term" value="P:negative regulation of hippo signaling"/>
    <property type="evidence" value="ECO:0000318"/>
    <property type="project" value="GO_Central"/>
</dbReference>
<dbReference type="KEGG" id="dpx:DAPPUDRAFT_242543"/>
<dbReference type="SUPFAM" id="SSF50156">
    <property type="entry name" value="PDZ domain-like"/>
    <property type="match status" value="4"/>
</dbReference>
<dbReference type="InterPro" id="IPR027417">
    <property type="entry name" value="P-loop_NTPase"/>
</dbReference>
<dbReference type="InterPro" id="IPR001478">
    <property type="entry name" value="PDZ"/>
</dbReference>
<evidence type="ECO:0000259" key="3">
    <source>
        <dbReference type="PROSITE" id="PS50052"/>
    </source>
</evidence>
<dbReference type="HOGENOM" id="CLU_002448_1_0_1"/>
<feature type="coiled-coil region" evidence="1">
    <location>
        <begin position="282"/>
        <end position="316"/>
    </location>
</feature>
<reference evidence="5 6" key="1">
    <citation type="journal article" date="2011" name="Science">
        <title>The ecoresponsive genome of Daphnia pulex.</title>
        <authorList>
            <person name="Colbourne J.K."/>
            <person name="Pfrender M.E."/>
            <person name="Gilbert D."/>
            <person name="Thomas W.K."/>
            <person name="Tucker A."/>
            <person name="Oakley T.H."/>
            <person name="Tokishita S."/>
            <person name="Aerts A."/>
            <person name="Arnold G.J."/>
            <person name="Basu M.K."/>
            <person name="Bauer D.J."/>
            <person name="Caceres C.E."/>
            <person name="Carmel L."/>
            <person name="Casola C."/>
            <person name="Choi J.H."/>
            <person name="Detter J.C."/>
            <person name="Dong Q."/>
            <person name="Dusheyko S."/>
            <person name="Eads B.D."/>
            <person name="Frohlich T."/>
            <person name="Geiler-Samerotte K.A."/>
            <person name="Gerlach D."/>
            <person name="Hatcher P."/>
            <person name="Jogdeo S."/>
            <person name="Krijgsveld J."/>
            <person name="Kriventseva E.V."/>
            <person name="Kultz D."/>
            <person name="Laforsch C."/>
            <person name="Lindquist E."/>
            <person name="Lopez J."/>
            <person name="Manak J.R."/>
            <person name="Muller J."/>
            <person name="Pangilinan J."/>
            <person name="Patwardhan R.P."/>
            <person name="Pitluck S."/>
            <person name="Pritham E.J."/>
            <person name="Rechtsteiner A."/>
            <person name="Rho M."/>
            <person name="Rogozin I.B."/>
            <person name="Sakarya O."/>
            <person name="Salamov A."/>
            <person name="Schaack S."/>
            <person name="Shapiro H."/>
            <person name="Shiga Y."/>
            <person name="Skalitzky C."/>
            <person name="Smith Z."/>
            <person name="Souvorov A."/>
            <person name="Sung W."/>
            <person name="Tang Z."/>
            <person name="Tsuchiya D."/>
            <person name="Tu H."/>
            <person name="Vos H."/>
            <person name="Wang M."/>
            <person name="Wolf Y.I."/>
            <person name="Yamagata H."/>
            <person name="Yamada T."/>
            <person name="Ye Y."/>
            <person name="Shaw J.R."/>
            <person name="Andrews J."/>
            <person name="Crease T.J."/>
            <person name="Tang H."/>
            <person name="Lucas S.M."/>
            <person name="Robertson H.M."/>
            <person name="Bork P."/>
            <person name="Koonin E.V."/>
            <person name="Zdobnov E.M."/>
            <person name="Grigoriev I.V."/>
            <person name="Lynch M."/>
            <person name="Boore J.L."/>
        </authorList>
    </citation>
    <scope>NUCLEOTIDE SEQUENCE [LARGE SCALE GENOMIC DNA]</scope>
</reference>
<dbReference type="Pfam" id="PF00625">
    <property type="entry name" value="Guanylate_kin"/>
    <property type="match status" value="1"/>
</dbReference>
<feature type="region of interest" description="Disordered" evidence="2">
    <location>
        <begin position="840"/>
        <end position="898"/>
    </location>
</feature>
<feature type="domain" description="Guanylate kinase-like" evidence="3">
    <location>
        <begin position="1877"/>
        <end position="2026"/>
    </location>
</feature>
<dbReference type="SMART" id="SM00228">
    <property type="entry name" value="PDZ"/>
    <property type="match status" value="4"/>
</dbReference>
<dbReference type="eggNOG" id="KOG3528">
    <property type="taxonomic scope" value="Eukaryota"/>
</dbReference>
<sequence length="2026" mass="225952">MANYRLVDIADRAYMTMLRGGAGIAYRKTLEVGTWELGLTSIITRGFRTILPLKKMENTDESIVGGNDLSLGMNQILCENSSTIGMGPDYDLQQSNLALLKAELKIQHHIPASSISSSYNFSSSGTLTRSTYPQQLSSVRDYDALQRQCEAAMSELQSLKRQHDRCEKAVQESEYYRGQHRSVLSKLDSTTQEMHTLRSKYGDVLTGKQRLEQEVHSLSQAREEDRKEINDLRRQQQEAVIKGNGTNETLNQLYVNTLRKCEAIKDEHDSLRKRYADLVASHSAAVSKLELAQEEMTRLKKQYEESIQERNAAVRERNVLKSQCTHAIMQWDIAIRERNTYMDYLTKIQLQHEEEINKGMASRMKSSKDLKRLTEERNAAMEEYSLVMRERDSVHKEIEKLQDDLLQSNKKLKTFEIKSNEIHDEKKMLLYEVESLRREIKSALEDRDNALKELHHMRERCGEYQEPQWNENLLLDDQERKNRFGIGNGCLSGEQIRKDRTETPKSGRGELYLVDSGEQEVEQLKKQIEKIQTEFAEALQEAEVSKQRRDWAFGERDKIVLERESIRTLCDRLRRERDRAVSDLAEALRDSDDVKRQRNETSKELKELKDKLGDLQLEKEKEKEKESRAPLNHSYDSALGTDFSDGDTETVEIELDWSNCLMDFGFSLAGGKCRPIYNNDYGLYVVSIARGGPADGKLKINDCLLKVGTLSCTAADSDSVLNLLRSTKMPVSLTVKRRRCLYQGLYSVKLPLGCGVSHGLTLENGIYIRSVTPGSIAARESTLKAGDRLCSINGRILDSMTSFIEVCRILDESFSQNDGPTITVARGSLSSTVFPVSLPSLGSPSSNSSAHNITEEEGQVDVQGKGNGHFSIARRHQGSKHSKGSSLSSNAPSNVSSAGSIASAGLVVWDMFRETLGRTRRPHSKEKNNHHTDDGKRSTSTTSNSPTASATDREAAAIAILEDVIDHYNPLTITSNDASSCSGSHKKKSEIGSGLVTLCRRKRVMGNSKSECKRDDTRMCNGGTWPRCRAGSPFISGEYLEGANTLFHSYKYPRARLPLSVFIDASKASKDEVAVDDTTDDDKDSGQAAPNGDYRAYGDRASMETVDPPSDGSIDLSVQSGNLGKEDLGRYLKKKGNTSCGTTCKNDGDAEMCRGGQLATSSTTQTLTTVAGGGLSGGGPIHVHAALPTALPTHLRIQSQLYPTALHSSLKYKVSPHVSHMHNHPHNLSPPRYSSPPPLPRPSTENPYDFPLGGPHNLLSNKSYSHAHAQSPSIDSAYSRTHKHSHNHSSVPVPFGYESNRSSHTEYVQFPYTDGLGTVKKEPARIRIPSNPSVTSRNSIGRISTSSVERLSEHGSPMPNFHVEILSPGRPGTGVGSRSSIDEYSWTTGSGSKFKPAPDELRRVYIEKSSEPLGIQIFCRNSGGVFVSSVHQSSLAAQVGLQVGDQLLEVCGINMRSATYQLAACVLHQCGDSITMLVQYNPTKYQELQEMNGMNLMGPPSMTSSSSECDGNGEGSHQRSKSRSGSPTPCNSPRHSRDHSNNSGNGSSSKADILDPGATTLRNTLQFDRMIDRGSESRSSVVRPPSIHGTLTRHHALATLKRPTSMTTTSPVVDENSSKCRDRDREPRLVYLEMKKAHSLGISLVGGNAVGIFIHAVQNDSPAFKAGLRCGDRILEFNGVNLRDSTAEQAAYELAKPTEKVTLIVQHDMERYREIAEQPGDSFYVRAQFDKMAFENHEQMELGFRRDDILHIDNTMFNGVPGLWRAWLVDNEGRKVRCGVIPSKYKIEEELLQRSSLADLDHESRRSSTSARRSFFRRRKHTRSSSRDSKEIASFSDASLQLGSSEGLGLSSIYVQDTIPPRPVSYAQVERYDCKEIRPVIIVGPLSDYVVDKLVQEFPRKFVRVMPELMPYPESYMEKNLDENIFVEYRRKGTHYECITVSAVQDVGEKNLHGVLDVSLNAVSRLHNRRCFPIIILLKFKSVKHVREVKDTRLPSDKTAAKAAKEMYEHVIKVEAEHRHLISGAN</sequence>
<evidence type="ECO:0000313" key="5">
    <source>
        <dbReference type="EMBL" id="EFX81288.1"/>
    </source>
</evidence>
<feature type="region of interest" description="Disordered" evidence="2">
    <location>
        <begin position="917"/>
        <end position="951"/>
    </location>
</feature>
<dbReference type="PROSITE" id="PS50052">
    <property type="entry name" value="GUANYLATE_KINASE_2"/>
    <property type="match status" value="1"/>
</dbReference>
<dbReference type="InterPro" id="IPR036028">
    <property type="entry name" value="SH3-like_dom_sf"/>
</dbReference>
<dbReference type="CDD" id="cd06767">
    <property type="entry name" value="PDZ3_DLG5-like"/>
    <property type="match status" value="1"/>
</dbReference>
<feature type="compositionally biased region" description="Polar residues" evidence="2">
    <location>
        <begin position="1258"/>
        <end position="1279"/>
    </location>
</feature>
<feature type="domain" description="PDZ" evidence="4">
    <location>
        <begin position="1403"/>
        <end position="1482"/>
    </location>
</feature>
<proteinExistence type="predicted"/>
<dbReference type="PANTHER" id="PTHR46360:SF1">
    <property type="entry name" value="DISKS LARGE HOMOLOG 5"/>
    <property type="match status" value="1"/>
</dbReference>
<dbReference type="PhylomeDB" id="E9GGX2"/>
<dbReference type="InterPro" id="IPR053004">
    <property type="entry name" value="MAGUK_Signaling_Regulators"/>
</dbReference>
<dbReference type="Gene3D" id="3.40.50.300">
    <property type="entry name" value="P-loop containing nucleotide triphosphate hydrolases"/>
    <property type="match status" value="1"/>
</dbReference>
<feature type="compositionally biased region" description="Basic and acidic residues" evidence="2">
    <location>
        <begin position="925"/>
        <end position="937"/>
    </location>
</feature>
<feature type="domain" description="PDZ" evidence="4">
    <location>
        <begin position="747"/>
        <end position="801"/>
    </location>
</feature>
<feature type="domain" description="PDZ" evidence="4">
    <location>
        <begin position="1629"/>
        <end position="1709"/>
    </location>
</feature>
<name>E9GGX2_DAPPU</name>
<dbReference type="InterPro" id="IPR036034">
    <property type="entry name" value="PDZ_sf"/>
</dbReference>
<evidence type="ECO:0000256" key="2">
    <source>
        <dbReference type="SAM" id="MobiDB-lite"/>
    </source>
</evidence>
<feature type="region of interest" description="Disordered" evidence="2">
    <location>
        <begin position="1070"/>
        <end position="1114"/>
    </location>
</feature>
<evidence type="ECO:0000259" key="4">
    <source>
        <dbReference type="PROSITE" id="PS50106"/>
    </source>
</evidence>
<feature type="coiled-coil region" evidence="1">
    <location>
        <begin position="208"/>
        <end position="242"/>
    </location>
</feature>
<feature type="region of interest" description="Disordered" evidence="2">
    <location>
        <begin position="1493"/>
        <end position="1560"/>
    </location>
</feature>
<organism evidence="5 6">
    <name type="scientific">Daphnia pulex</name>
    <name type="common">Water flea</name>
    <dbReference type="NCBI Taxonomy" id="6669"/>
    <lineage>
        <taxon>Eukaryota</taxon>
        <taxon>Metazoa</taxon>
        <taxon>Ecdysozoa</taxon>
        <taxon>Arthropoda</taxon>
        <taxon>Crustacea</taxon>
        <taxon>Branchiopoda</taxon>
        <taxon>Diplostraca</taxon>
        <taxon>Cladocera</taxon>
        <taxon>Anomopoda</taxon>
        <taxon>Daphniidae</taxon>
        <taxon>Daphnia</taxon>
    </lineage>
</organism>
<dbReference type="OrthoDB" id="10067129at2759"/>
<feature type="region of interest" description="Disordered" evidence="2">
    <location>
        <begin position="1218"/>
        <end position="1294"/>
    </location>
</feature>